<dbReference type="PANTHER" id="PTHR43227:SF11">
    <property type="entry name" value="BLL4140 PROTEIN"/>
    <property type="match status" value="1"/>
</dbReference>
<dbReference type="AlphaFoldDB" id="A0A4Q9DIS8"/>
<feature type="transmembrane region" description="Helical" evidence="7">
    <location>
        <begin position="281"/>
        <end position="303"/>
    </location>
</feature>
<dbReference type="CDD" id="cd06261">
    <property type="entry name" value="TM_PBP2"/>
    <property type="match status" value="1"/>
</dbReference>
<keyword evidence="4 7" id="KW-0812">Transmembrane</keyword>
<evidence type="ECO:0000256" key="1">
    <source>
        <dbReference type="ARBA" id="ARBA00004651"/>
    </source>
</evidence>
<evidence type="ECO:0000256" key="5">
    <source>
        <dbReference type="ARBA" id="ARBA00022989"/>
    </source>
</evidence>
<dbReference type="EMBL" id="SIRE01000025">
    <property type="protein sequence ID" value="TBL71625.1"/>
    <property type="molecule type" value="Genomic_DNA"/>
</dbReference>
<evidence type="ECO:0000313" key="10">
    <source>
        <dbReference type="Proteomes" id="UP000293142"/>
    </source>
</evidence>
<feature type="transmembrane region" description="Helical" evidence="7">
    <location>
        <begin position="190"/>
        <end position="210"/>
    </location>
</feature>
<dbReference type="Gene3D" id="1.10.3720.10">
    <property type="entry name" value="MetI-like"/>
    <property type="match status" value="1"/>
</dbReference>
<accession>A0A4Q9DIS8</accession>
<feature type="domain" description="ABC transmembrane type-1" evidence="8">
    <location>
        <begin position="87"/>
        <end position="302"/>
    </location>
</feature>
<evidence type="ECO:0000259" key="8">
    <source>
        <dbReference type="PROSITE" id="PS50928"/>
    </source>
</evidence>
<evidence type="ECO:0000256" key="7">
    <source>
        <dbReference type="SAM" id="Phobius"/>
    </source>
</evidence>
<evidence type="ECO:0000256" key="2">
    <source>
        <dbReference type="ARBA" id="ARBA00022448"/>
    </source>
</evidence>
<dbReference type="GO" id="GO:0055085">
    <property type="term" value="P:transmembrane transport"/>
    <property type="evidence" value="ECO:0007669"/>
    <property type="project" value="InterPro"/>
</dbReference>
<name>A0A4Q9DIS8_9BACL</name>
<feature type="transmembrane region" description="Helical" evidence="7">
    <location>
        <begin position="222"/>
        <end position="245"/>
    </location>
</feature>
<evidence type="ECO:0000256" key="6">
    <source>
        <dbReference type="ARBA" id="ARBA00023136"/>
    </source>
</evidence>
<evidence type="ECO:0000313" key="9">
    <source>
        <dbReference type="EMBL" id="TBL71625.1"/>
    </source>
</evidence>
<dbReference type="OrthoDB" id="9785836at2"/>
<evidence type="ECO:0000256" key="4">
    <source>
        <dbReference type="ARBA" id="ARBA00022692"/>
    </source>
</evidence>
<gene>
    <name evidence="9" type="ORF">EYB31_29925</name>
</gene>
<dbReference type="GO" id="GO:0005886">
    <property type="term" value="C:plasma membrane"/>
    <property type="evidence" value="ECO:0007669"/>
    <property type="project" value="UniProtKB-SubCell"/>
</dbReference>
<dbReference type="PROSITE" id="PS50928">
    <property type="entry name" value="ABC_TM1"/>
    <property type="match status" value="1"/>
</dbReference>
<keyword evidence="2" id="KW-0813">Transport</keyword>
<dbReference type="InterPro" id="IPR035906">
    <property type="entry name" value="MetI-like_sf"/>
</dbReference>
<dbReference type="InterPro" id="IPR050809">
    <property type="entry name" value="UgpAE/MalFG_permease"/>
</dbReference>
<dbReference type="InterPro" id="IPR000515">
    <property type="entry name" value="MetI-like"/>
</dbReference>
<keyword evidence="6 7" id="KW-0472">Membrane</keyword>
<dbReference type="PANTHER" id="PTHR43227">
    <property type="entry name" value="BLL4140 PROTEIN"/>
    <property type="match status" value="1"/>
</dbReference>
<keyword evidence="5 7" id="KW-1133">Transmembrane helix</keyword>
<keyword evidence="10" id="KW-1185">Reference proteome</keyword>
<comment type="caution">
    <text evidence="9">The sequence shown here is derived from an EMBL/GenBank/DDBJ whole genome shotgun (WGS) entry which is preliminary data.</text>
</comment>
<dbReference type="Proteomes" id="UP000293142">
    <property type="component" value="Unassembled WGS sequence"/>
</dbReference>
<reference evidence="9 10" key="1">
    <citation type="submission" date="2019-02" db="EMBL/GenBank/DDBJ databases">
        <title>Paenibacillus sp. nov., isolated from surface-sterilized tissue of Thalictrum simplex L.</title>
        <authorList>
            <person name="Tuo L."/>
        </authorList>
    </citation>
    <scope>NUCLEOTIDE SEQUENCE [LARGE SCALE GENOMIC DNA]</scope>
    <source>
        <strain evidence="9 10">N2SHLJ1</strain>
    </source>
</reference>
<keyword evidence="3" id="KW-1003">Cell membrane</keyword>
<dbReference type="SUPFAM" id="SSF161098">
    <property type="entry name" value="MetI-like"/>
    <property type="match status" value="1"/>
</dbReference>
<protein>
    <submittedName>
        <fullName evidence="9">Sugar ABC transporter permease</fullName>
    </submittedName>
</protein>
<feature type="transmembrane region" description="Helical" evidence="7">
    <location>
        <begin position="31"/>
        <end position="54"/>
    </location>
</feature>
<comment type="subcellular location">
    <subcellularLocation>
        <location evidence="1">Cell membrane</location>
        <topology evidence="1">Multi-pass membrane protein</topology>
    </subcellularLocation>
</comment>
<organism evidence="9 10">
    <name type="scientific">Paenibacillus thalictri</name>
    <dbReference type="NCBI Taxonomy" id="2527873"/>
    <lineage>
        <taxon>Bacteria</taxon>
        <taxon>Bacillati</taxon>
        <taxon>Bacillota</taxon>
        <taxon>Bacilli</taxon>
        <taxon>Bacillales</taxon>
        <taxon>Paenibacillaceae</taxon>
        <taxon>Paenibacillus</taxon>
    </lineage>
</organism>
<proteinExistence type="predicted"/>
<sequence length="315" mass="35277">MTHDESLAHGGKKTTTAAKWNLARNWPLHMMVLPAFLVVVLFQYGPLPGLVMAFQQFKPWLGFMNSPFVGLDQFSKMWDFPQSRQVIANTLTIAGLKIVFHLTIPFLFALLLNEIRVIGYKRTVQTMVYLPHFLSWVILGGVLLDILSTDGGMVNQVLGLFGIKPVFFLGNGDWFRFTVIVSDIWKDFGFSAVIFLAALAGIDPSLYEAAVIDGCNRFKQTLYITIPGLLPITIVVGTLSLGNILNAGFDQIFNLYNPLVYNKGDIIDTYVYRVGLLSGDYSFGTAVGMFKSVVSFILIMIAYRMAYVFANYRIF</sequence>
<feature type="transmembrane region" description="Helical" evidence="7">
    <location>
        <begin position="128"/>
        <end position="146"/>
    </location>
</feature>
<evidence type="ECO:0000256" key="3">
    <source>
        <dbReference type="ARBA" id="ARBA00022475"/>
    </source>
</evidence>